<dbReference type="InterPro" id="IPR029481">
    <property type="entry name" value="ABC_trans_N"/>
</dbReference>
<evidence type="ECO:0000259" key="2">
    <source>
        <dbReference type="Pfam" id="PF14510"/>
    </source>
</evidence>
<dbReference type="Pfam" id="PF14510">
    <property type="entry name" value="ABC_trans_N"/>
    <property type="match status" value="1"/>
</dbReference>
<dbReference type="GO" id="GO:0005524">
    <property type="term" value="F:ATP binding"/>
    <property type="evidence" value="ECO:0007669"/>
    <property type="project" value="InterPro"/>
</dbReference>
<feature type="domain" description="Pleiotropic ABC efflux transporter N-terminal" evidence="2">
    <location>
        <begin position="92"/>
        <end position="142"/>
    </location>
</feature>
<reference evidence="3" key="1">
    <citation type="submission" date="2023-02" db="EMBL/GenBank/DDBJ databases">
        <title>Genome of toxic invasive species Heracleum sosnowskyi carries increased number of genes despite the absence of recent whole-genome duplications.</title>
        <authorList>
            <person name="Schelkunov M."/>
            <person name="Shtratnikova V."/>
            <person name="Makarenko M."/>
            <person name="Klepikova A."/>
            <person name="Omelchenko D."/>
            <person name="Novikova G."/>
            <person name="Obukhova E."/>
            <person name="Bogdanov V."/>
            <person name="Penin A."/>
            <person name="Logacheva M."/>
        </authorList>
    </citation>
    <scope>NUCLEOTIDE SEQUENCE</scope>
    <source>
        <strain evidence="3">Hsosn_3</strain>
        <tissue evidence="3">Leaf</tissue>
    </source>
</reference>
<evidence type="ECO:0000259" key="1">
    <source>
        <dbReference type="Pfam" id="PF00005"/>
    </source>
</evidence>
<dbReference type="PANTHER" id="PTHR48040">
    <property type="entry name" value="PLEIOTROPIC DRUG RESISTANCE PROTEIN 1-LIKE ISOFORM X1"/>
    <property type="match status" value="1"/>
</dbReference>
<evidence type="ECO:0000313" key="4">
    <source>
        <dbReference type="Proteomes" id="UP001237642"/>
    </source>
</evidence>
<dbReference type="GO" id="GO:0016887">
    <property type="term" value="F:ATP hydrolysis activity"/>
    <property type="evidence" value="ECO:0007669"/>
    <property type="project" value="InterPro"/>
</dbReference>
<dbReference type="Gene3D" id="3.40.50.300">
    <property type="entry name" value="P-loop containing nucleotide triphosphate hydrolases"/>
    <property type="match status" value="1"/>
</dbReference>
<protein>
    <submittedName>
        <fullName evidence="3">Uncharacterized protein</fullName>
    </submittedName>
</protein>
<dbReference type="AlphaFoldDB" id="A0AAD8IZ51"/>
<feature type="domain" description="ABC transporter" evidence="1">
    <location>
        <begin position="167"/>
        <end position="316"/>
    </location>
</feature>
<gene>
    <name evidence="3" type="ORF">POM88_013760</name>
</gene>
<dbReference type="InterPro" id="IPR003439">
    <property type="entry name" value="ABC_transporter-like_ATP-bd"/>
</dbReference>
<dbReference type="Pfam" id="PF00005">
    <property type="entry name" value="ABC_tran"/>
    <property type="match status" value="1"/>
</dbReference>
<dbReference type="InterPro" id="IPR027417">
    <property type="entry name" value="P-loop_NTPase"/>
</dbReference>
<organism evidence="3 4">
    <name type="scientific">Heracleum sosnowskyi</name>
    <dbReference type="NCBI Taxonomy" id="360622"/>
    <lineage>
        <taxon>Eukaryota</taxon>
        <taxon>Viridiplantae</taxon>
        <taxon>Streptophyta</taxon>
        <taxon>Embryophyta</taxon>
        <taxon>Tracheophyta</taxon>
        <taxon>Spermatophyta</taxon>
        <taxon>Magnoliopsida</taxon>
        <taxon>eudicotyledons</taxon>
        <taxon>Gunneridae</taxon>
        <taxon>Pentapetalae</taxon>
        <taxon>asterids</taxon>
        <taxon>campanulids</taxon>
        <taxon>Apiales</taxon>
        <taxon>Apiaceae</taxon>
        <taxon>Apioideae</taxon>
        <taxon>apioid superclade</taxon>
        <taxon>Tordylieae</taxon>
        <taxon>Tordyliinae</taxon>
        <taxon>Heracleum</taxon>
    </lineage>
</organism>
<dbReference type="Proteomes" id="UP001237642">
    <property type="component" value="Unassembled WGS sequence"/>
</dbReference>
<evidence type="ECO:0000313" key="3">
    <source>
        <dbReference type="EMBL" id="KAK1394704.1"/>
    </source>
</evidence>
<sequence>MEGSDIFRVSSARISSSNIWRSSGRDIFSRTSVEQDDEEALTWAAIEKLPTYLRIRRGMLTEEEGEVRQIDIKTLGIAEKRSLLERLVKVAEEDNERFLLKLKERIDRVGLEIPAIEVRFEHLSVDAKAYVGGRALPTIFNFSANILEGTLNYLHLLPSRKKPLPILHNVSGIIKPGRMALLLGPPSSGKTTLLLALAGKLGSDLQVSGRVTYNGAARCQGVGARYETLLELSRREKEANIKPDPDIDIYMKATSLEGQETSVVTDYTLKILGLEVCADTIVGDEMFRGISGGQKKRLTTGEMMVGPAKALFMDEISTGKELLTFYKK</sequence>
<dbReference type="PANTHER" id="PTHR48040:SF45">
    <property type="entry name" value="PLEIOTROPIC DRUG RESISTANCE PROTEIN 1-LIKE"/>
    <property type="match status" value="1"/>
</dbReference>
<accession>A0AAD8IZ51</accession>
<comment type="caution">
    <text evidence="3">The sequence shown here is derived from an EMBL/GenBank/DDBJ whole genome shotgun (WGS) entry which is preliminary data.</text>
</comment>
<proteinExistence type="predicted"/>
<dbReference type="SUPFAM" id="SSF52540">
    <property type="entry name" value="P-loop containing nucleoside triphosphate hydrolases"/>
    <property type="match status" value="1"/>
</dbReference>
<name>A0AAD8IZ51_9APIA</name>
<reference evidence="3" key="2">
    <citation type="submission" date="2023-05" db="EMBL/GenBank/DDBJ databases">
        <authorList>
            <person name="Schelkunov M.I."/>
        </authorList>
    </citation>
    <scope>NUCLEOTIDE SEQUENCE</scope>
    <source>
        <strain evidence="3">Hsosn_3</strain>
        <tissue evidence="3">Leaf</tissue>
    </source>
</reference>
<dbReference type="EMBL" id="JAUIZM010000003">
    <property type="protein sequence ID" value="KAK1394704.1"/>
    <property type="molecule type" value="Genomic_DNA"/>
</dbReference>
<keyword evidence="4" id="KW-1185">Reference proteome</keyword>